<dbReference type="EMBL" id="RWJN01000026">
    <property type="protein sequence ID" value="TCD70182.1"/>
    <property type="molecule type" value="Genomic_DNA"/>
</dbReference>
<name>A0A4R0RSJ2_9APHY</name>
<organism evidence="2 3">
    <name type="scientific">Steccherinum ochraceum</name>
    <dbReference type="NCBI Taxonomy" id="92696"/>
    <lineage>
        <taxon>Eukaryota</taxon>
        <taxon>Fungi</taxon>
        <taxon>Dikarya</taxon>
        <taxon>Basidiomycota</taxon>
        <taxon>Agaricomycotina</taxon>
        <taxon>Agaricomycetes</taxon>
        <taxon>Polyporales</taxon>
        <taxon>Steccherinaceae</taxon>
        <taxon>Steccherinum</taxon>
    </lineage>
</organism>
<keyword evidence="1" id="KW-0472">Membrane</keyword>
<keyword evidence="3" id="KW-1185">Reference proteome</keyword>
<evidence type="ECO:0000256" key="1">
    <source>
        <dbReference type="SAM" id="Phobius"/>
    </source>
</evidence>
<feature type="transmembrane region" description="Helical" evidence="1">
    <location>
        <begin position="40"/>
        <end position="59"/>
    </location>
</feature>
<accession>A0A4R0RSJ2</accession>
<reference evidence="2 3" key="1">
    <citation type="submission" date="2018-11" db="EMBL/GenBank/DDBJ databases">
        <title>Genome assembly of Steccherinum ochraceum LE-BIN_3174, the white-rot fungus of the Steccherinaceae family (The Residual Polyporoid clade, Polyporales, Basidiomycota).</title>
        <authorList>
            <person name="Fedorova T.V."/>
            <person name="Glazunova O.A."/>
            <person name="Landesman E.O."/>
            <person name="Moiseenko K.V."/>
            <person name="Psurtseva N.V."/>
            <person name="Savinova O.S."/>
            <person name="Shakhova N.V."/>
            <person name="Tyazhelova T.V."/>
            <person name="Vasina D.V."/>
        </authorList>
    </citation>
    <scope>NUCLEOTIDE SEQUENCE [LARGE SCALE GENOMIC DNA]</scope>
    <source>
        <strain evidence="2 3">LE-BIN_3174</strain>
    </source>
</reference>
<evidence type="ECO:0000313" key="3">
    <source>
        <dbReference type="Proteomes" id="UP000292702"/>
    </source>
</evidence>
<protein>
    <submittedName>
        <fullName evidence="2">Uncharacterized protein</fullName>
    </submittedName>
</protein>
<keyword evidence="1" id="KW-0812">Transmembrane</keyword>
<sequence length="233" mass="26744">MPTVVAVGDGAGTSEVESGMFQKNDVSVEANCLVSLLSTWHWSLPAFIVAVLLVLWFSIRPSKITSMYIAKNAALLAKFKEELDDQLEKVEVEDRLRGTTSPDATLLRARVAALTPTFEYIARECGPWIRLARESPDGKGIFLFDMNPLYYWAAFWMWRELSDAVLYYLAHSQFPSKWATAEQRHILNYYLYLSHHFYEAIPIALYQWDTLRWLANLPRRGIEGIASLVQWAF</sequence>
<dbReference type="Proteomes" id="UP000292702">
    <property type="component" value="Unassembled WGS sequence"/>
</dbReference>
<keyword evidence="1" id="KW-1133">Transmembrane helix</keyword>
<proteinExistence type="predicted"/>
<evidence type="ECO:0000313" key="2">
    <source>
        <dbReference type="EMBL" id="TCD70182.1"/>
    </source>
</evidence>
<dbReference type="AlphaFoldDB" id="A0A4R0RSJ2"/>
<gene>
    <name evidence="2" type="ORF">EIP91_004652</name>
</gene>
<comment type="caution">
    <text evidence="2">The sequence shown here is derived from an EMBL/GenBank/DDBJ whole genome shotgun (WGS) entry which is preliminary data.</text>
</comment>